<comment type="caution">
    <text evidence="3">The sequence shown here is derived from an EMBL/GenBank/DDBJ whole genome shotgun (WGS) entry which is preliminary data.</text>
</comment>
<accession>A0A433SD25</accession>
<keyword evidence="2" id="KW-0472">Membrane</keyword>
<keyword evidence="4" id="KW-1185">Reference proteome</keyword>
<name>A0A433SD25_9BURK</name>
<feature type="transmembrane region" description="Helical" evidence="2">
    <location>
        <begin position="132"/>
        <end position="151"/>
    </location>
</feature>
<evidence type="ECO:0000313" key="3">
    <source>
        <dbReference type="EMBL" id="RUS66645.1"/>
    </source>
</evidence>
<feature type="transmembrane region" description="Helical" evidence="2">
    <location>
        <begin position="33"/>
        <end position="53"/>
    </location>
</feature>
<dbReference type="AlphaFoldDB" id="A0A433SD25"/>
<protein>
    <submittedName>
        <fullName evidence="3">Uncharacterized protein</fullName>
    </submittedName>
</protein>
<feature type="region of interest" description="Disordered" evidence="1">
    <location>
        <begin position="1"/>
        <end position="21"/>
    </location>
</feature>
<organism evidence="3 4">
    <name type="scientific">Saezia sanguinis</name>
    <dbReference type="NCBI Taxonomy" id="1965230"/>
    <lineage>
        <taxon>Bacteria</taxon>
        <taxon>Pseudomonadati</taxon>
        <taxon>Pseudomonadota</taxon>
        <taxon>Betaproteobacteria</taxon>
        <taxon>Burkholderiales</taxon>
        <taxon>Saeziaceae</taxon>
        <taxon>Saezia</taxon>
    </lineage>
</organism>
<feature type="transmembrane region" description="Helical" evidence="2">
    <location>
        <begin position="65"/>
        <end position="92"/>
    </location>
</feature>
<feature type="compositionally biased region" description="Polar residues" evidence="1">
    <location>
        <begin position="1"/>
        <end position="11"/>
    </location>
</feature>
<proteinExistence type="predicted"/>
<sequence length="152" mass="16407">MTNSAPHSQPATAPDHAAQQTAQLQQQARRLEYFAYFYFFSFFLIVITAYIPFMVFQSAVREHGAAGSAALVPLLLGISFTLGMVVGVLALVQVMGAQAQQKLLSGPMNRPDQAQLAASSAQIKKLKLTNMAAMMLFAIALVINLVATAQVY</sequence>
<dbReference type="EMBL" id="PQSP01000004">
    <property type="protein sequence ID" value="RUS66645.1"/>
    <property type="molecule type" value="Genomic_DNA"/>
</dbReference>
<evidence type="ECO:0000313" key="4">
    <source>
        <dbReference type="Proteomes" id="UP000286947"/>
    </source>
</evidence>
<reference evidence="3 4" key="1">
    <citation type="submission" date="2018-01" db="EMBL/GenBank/DDBJ databases">
        <title>Saezia sanguinis gen. nov., sp. nov., in the order Burkholderiales isolated from human blood.</title>
        <authorList>
            <person name="Medina-Pascual M.J."/>
            <person name="Valdezate S."/>
            <person name="Monzon S."/>
            <person name="Cuesta I."/>
            <person name="Carrasco G."/>
            <person name="Villalon P."/>
            <person name="Saez-Nieto J.A."/>
        </authorList>
    </citation>
    <scope>NUCLEOTIDE SEQUENCE [LARGE SCALE GENOMIC DNA]</scope>
    <source>
        <strain evidence="3 4">CNM695-12</strain>
    </source>
</reference>
<keyword evidence="2" id="KW-1133">Transmembrane helix</keyword>
<dbReference type="RefSeq" id="WP_126980123.1">
    <property type="nucleotide sequence ID" value="NZ_PQSP01000004.1"/>
</dbReference>
<dbReference type="Proteomes" id="UP000286947">
    <property type="component" value="Unassembled WGS sequence"/>
</dbReference>
<gene>
    <name evidence="3" type="ORF">CUZ56_01925</name>
</gene>
<evidence type="ECO:0000256" key="2">
    <source>
        <dbReference type="SAM" id="Phobius"/>
    </source>
</evidence>
<evidence type="ECO:0000256" key="1">
    <source>
        <dbReference type="SAM" id="MobiDB-lite"/>
    </source>
</evidence>
<keyword evidence="2" id="KW-0812">Transmembrane</keyword>